<dbReference type="GO" id="GO:0016887">
    <property type="term" value="F:ATP hydrolysis activity"/>
    <property type="evidence" value="ECO:0007669"/>
    <property type="project" value="InterPro"/>
</dbReference>
<dbReference type="InterPro" id="IPR006121">
    <property type="entry name" value="HMA_dom"/>
</dbReference>
<keyword evidence="7" id="KW-0547">Nucleotide-binding</keyword>
<evidence type="ECO:0000256" key="12">
    <source>
        <dbReference type="SAM" id="Phobius"/>
    </source>
</evidence>
<dbReference type="Pfam" id="PF00122">
    <property type="entry name" value="E1-E2_ATPase"/>
    <property type="match status" value="1"/>
</dbReference>
<evidence type="ECO:0000256" key="2">
    <source>
        <dbReference type="ARBA" id="ARBA00006024"/>
    </source>
</evidence>
<keyword evidence="3" id="KW-1003">Cell membrane</keyword>
<evidence type="ECO:0000259" key="13">
    <source>
        <dbReference type="PROSITE" id="PS50846"/>
    </source>
</evidence>
<protein>
    <submittedName>
        <fullName evidence="15">Cadmium-translocating P-type ATPase</fullName>
    </submittedName>
</protein>
<comment type="caution">
    <text evidence="15">The sequence shown here is derived from an EMBL/GenBank/DDBJ whole genome shotgun (WGS) entry which is preliminary data.</text>
</comment>
<dbReference type="InterPro" id="IPR018303">
    <property type="entry name" value="ATPase_P-typ_P_site"/>
</dbReference>
<keyword evidence="9" id="KW-1278">Translocase</keyword>
<comment type="subcellular location">
    <subcellularLocation>
        <location evidence="1">Cell membrane</location>
        <topology evidence="1">Multi-pass membrane protein</topology>
    </subcellularLocation>
</comment>
<dbReference type="SUPFAM" id="SSF81653">
    <property type="entry name" value="Calcium ATPase, transduction domain A"/>
    <property type="match status" value="1"/>
</dbReference>
<dbReference type="EMBL" id="LGHB01000006">
    <property type="protein sequence ID" value="KUK96957.1"/>
    <property type="molecule type" value="Genomic_DNA"/>
</dbReference>
<dbReference type="NCBIfam" id="TIGR01525">
    <property type="entry name" value="ATPase-IB_hvy"/>
    <property type="match status" value="1"/>
</dbReference>
<keyword evidence="8" id="KW-0067">ATP-binding</keyword>
<dbReference type="SUPFAM" id="SSF55008">
    <property type="entry name" value="HMA, heavy metal-associated domain"/>
    <property type="match status" value="1"/>
</dbReference>
<dbReference type="Pfam" id="PF00702">
    <property type="entry name" value="Hydrolase"/>
    <property type="match status" value="1"/>
</dbReference>
<evidence type="ECO:0000313" key="14">
    <source>
        <dbReference type="EMBL" id="KUK44193.1"/>
    </source>
</evidence>
<keyword evidence="5 12" id="KW-0812">Transmembrane</keyword>
<dbReference type="PROSITE" id="PS01047">
    <property type="entry name" value="HMA_1"/>
    <property type="match status" value="1"/>
</dbReference>
<dbReference type="Gene3D" id="3.30.70.100">
    <property type="match status" value="2"/>
</dbReference>
<evidence type="ECO:0000256" key="3">
    <source>
        <dbReference type="ARBA" id="ARBA00022475"/>
    </source>
</evidence>
<keyword evidence="11 12" id="KW-0472">Membrane</keyword>
<dbReference type="Proteomes" id="UP000057043">
    <property type="component" value="Unassembled WGS sequence"/>
</dbReference>
<dbReference type="SUPFAM" id="SSF56784">
    <property type="entry name" value="HAD-like"/>
    <property type="match status" value="1"/>
</dbReference>
<evidence type="ECO:0000256" key="5">
    <source>
        <dbReference type="ARBA" id="ARBA00022692"/>
    </source>
</evidence>
<dbReference type="InterPro" id="IPR051014">
    <property type="entry name" value="Cation_Transport_ATPase_IB"/>
</dbReference>
<dbReference type="InterPro" id="IPR044492">
    <property type="entry name" value="P_typ_ATPase_HD_dom"/>
</dbReference>
<evidence type="ECO:0000256" key="8">
    <source>
        <dbReference type="ARBA" id="ARBA00022840"/>
    </source>
</evidence>
<proteinExistence type="inferred from homology"/>
<dbReference type="PANTHER" id="PTHR48085">
    <property type="entry name" value="CADMIUM/ZINC-TRANSPORTING ATPASE HMA2-RELATED"/>
    <property type="match status" value="1"/>
</dbReference>
<keyword evidence="6" id="KW-0479">Metal-binding</keyword>
<dbReference type="InterPro" id="IPR001757">
    <property type="entry name" value="P_typ_ATPase"/>
</dbReference>
<dbReference type="SFLD" id="SFLDG00002">
    <property type="entry name" value="C1.7:_P-type_atpase_like"/>
    <property type="match status" value="1"/>
</dbReference>
<dbReference type="GO" id="GO:0005886">
    <property type="term" value="C:plasma membrane"/>
    <property type="evidence" value="ECO:0007669"/>
    <property type="project" value="UniProtKB-SubCell"/>
</dbReference>
<evidence type="ECO:0000256" key="6">
    <source>
        <dbReference type="ARBA" id="ARBA00022723"/>
    </source>
</evidence>
<dbReference type="InterPro" id="IPR036163">
    <property type="entry name" value="HMA_dom_sf"/>
</dbReference>
<dbReference type="InterPro" id="IPR023299">
    <property type="entry name" value="ATPase_P-typ_cyto_dom_N"/>
</dbReference>
<reference evidence="15" key="1">
    <citation type="journal article" date="2015" name="MBio">
        <title>Genome-resolved metagenomic analysis reveals roles for candidate phyla and other microbial community members in biogeochemical transformations in oil reservoirs.</title>
        <authorList>
            <person name="Hu P."/>
            <person name="Tom L."/>
            <person name="Singh A."/>
            <person name="Thomas B.C."/>
            <person name="Baker B.J."/>
            <person name="Piceno Y.M."/>
            <person name="Andersen G.L."/>
            <person name="Banfield J.F."/>
        </authorList>
    </citation>
    <scope>NUCLEOTIDE SEQUENCE [LARGE SCALE GENOMIC DNA]</scope>
    <source>
        <strain evidence="15">56_747</strain>
    </source>
</reference>
<comment type="similarity">
    <text evidence="2">Belongs to the cation transport ATPase (P-type) (TC 3.A.3) family. Type IB subfamily.</text>
</comment>
<dbReference type="Gene3D" id="3.40.1110.10">
    <property type="entry name" value="Calcium-transporting ATPase, cytoplasmic domain N"/>
    <property type="match status" value="1"/>
</dbReference>
<dbReference type="PATRIC" id="fig|301375.6.peg.1643"/>
<dbReference type="GO" id="GO:0046872">
    <property type="term" value="F:metal ion binding"/>
    <property type="evidence" value="ECO:0007669"/>
    <property type="project" value="UniProtKB-KW"/>
</dbReference>
<feature type="transmembrane region" description="Helical" evidence="12">
    <location>
        <begin position="737"/>
        <end position="764"/>
    </location>
</feature>
<dbReference type="InterPro" id="IPR023298">
    <property type="entry name" value="ATPase_P-typ_TM_dom_sf"/>
</dbReference>
<dbReference type="InterPro" id="IPR023214">
    <property type="entry name" value="HAD_sf"/>
</dbReference>
<gene>
    <name evidence="14" type="ORF">XD72_1449</name>
    <name evidence="15" type="ORF">XE07_0729</name>
</gene>
<feature type="transmembrane region" description="Helical" evidence="12">
    <location>
        <begin position="392"/>
        <end position="413"/>
    </location>
</feature>
<evidence type="ECO:0000256" key="4">
    <source>
        <dbReference type="ARBA" id="ARBA00022553"/>
    </source>
</evidence>
<dbReference type="Gene3D" id="2.70.150.10">
    <property type="entry name" value="Calcium-transporting ATPase, cytoplasmic transduction domain A"/>
    <property type="match status" value="1"/>
</dbReference>
<dbReference type="CDD" id="cd00371">
    <property type="entry name" value="HMA"/>
    <property type="match status" value="1"/>
</dbReference>
<name>A0A117MCT6_9EURY</name>
<dbReference type="InterPro" id="IPR059000">
    <property type="entry name" value="ATPase_P-type_domA"/>
</dbReference>
<dbReference type="GO" id="GO:0005524">
    <property type="term" value="F:ATP binding"/>
    <property type="evidence" value="ECO:0007669"/>
    <property type="project" value="UniProtKB-KW"/>
</dbReference>
<dbReference type="CDD" id="cd07551">
    <property type="entry name" value="P-type_ATPase_HM_ZosA_PfeT-like"/>
    <property type="match status" value="1"/>
</dbReference>
<dbReference type="PANTHER" id="PTHR48085:SF5">
    <property type="entry name" value="CADMIUM_ZINC-TRANSPORTING ATPASE HMA4-RELATED"/>
    <property type="match status" value="1"/>
</dbReference>
<keyword evidence="10 12" id="KW-1133">Transmembrane helix</keyword>
<dbReference type="PRINTS" id="PR00119">
    <property type="entry name" value="CATATPASE"/>
</dbReference>
<accession>A0A117MCT6</accession>
<organism evidence="15 16">
    <name type="scientific">Methanothrix harundinacea</name>
    <dbReference type="NCBI Taxonomy" id="301375"/>
    <lineage>
        <taxon>Archaea</taxon>
        <taxon>Methanobacteriati</taxon>
        <taxon>Methanobacteriota</taxon>
        <taxon>Stenosarchaea group</taxon>
        <taxon>Methanomicrobia</taxon>
        <taxon>Methanotrichales</taxon>
        <taxon>Methanotrichaceae</taxon>
        <taxon>Methanothrix</taxon>
    </lineage>
</organism>
<dbReference type="Pfam" id="PF00403">
    <property type="entry name" value="HMA"/>
    <property type="match status" value="1"/>
</dbReference>
<dbReference type="Gene3D" id="3.40.50.1000">
    <property type="entry name" value="HAD superfamily/HAD-like"/>
    <property type="match status" value="1"/>
</dbReference>
<dbReference type="AlphaFoldDB" id="A0A117MCT6"/>
<dbReference type="InterPro" id="IPR008250">
    <property type="entry name" value="ATPase_P-typ_transduc_dom_A_sf"/>
</dbReference>
<dbReference type="InterPro" id="IPR036412">
    <property type="entry name" value="HAD-like_sf"/>
</dbReference>
<dbReference type="NCBIfam" id="TIGR01512">
    <property type="entry name" value="ATPase-IB2_Cd"/>
    <property type="match status" value="1"/>
</dbReference>
<sequence length="785" mass="83111">MSRTEEKLSLELPVILFEEDGQCPQCADRLVEALSGRRGIDRAHLRREGEKTLLCLHYDPNLASLSTVKRLAEEAGSGISERYRHETLRVRGLDCTDCAKSLEHILSRLPGILDVSASYAAERVRVEYDSAETSHRDIVRRLEGMGYEVDEEKKKGRLQRHRELAFALLSGLFLAAGFLASVFGSPSAATVAGLYIPAYLAGGYDATRHAVKAAVSARFEVDFLMVVAALGAAMVGQAAEGALLLFLFSLGHSLEHYAMGRARQAIEALGEISPKTARLRRGGREVDLAVEEVERGDVVVVRPGERIPVDGFVLAGISSVDESPITGESLPKEKSPGYGVFAGTVNGEGSLEIEVTKLAKDATLARVVSMVEEAQVQKSPTQRMTERIEGTFVPLVLVAVVLLIAVPPAAGLLPLKEAFIRAMTILVVASPCALAISTPSAVLSGIAQAARNGVLIKGGVHLENLGSIKAIAFDKTGTLTLGRPDLTDVITTKETGEEELLKIAAAAESRSGHPLGEAVLRAARDRGLDLPLAGDLQSIPGKGVRGDLDGEEVLIGNTKLFYGIEAESDPLFESVLSEAEKLEAEGKTTMIVNKGGHFLGVIGFSDRPRPEAKSTLKRLKDLGVESLVMITGDNERVSAAVAAEVGTTDQISGLLPQEKVSSIDDLLRRYGSVAMVGDGVNDAPALVRASVGIAMGTGGADVALETADVALISDDLSKLPFAVALGRRSRGIIGQNLAISLAVIALMIPMALLGLAGIGLAIVLHEGSTLLVVANALRLLRFQPK</sequence>
<dbReference type="SFLD" id="SFLDF00027">
    <property type="entry name" value="p-type_atpase"/>
    <property type="match status" value="1"/>
</dbReference>
<dbReference type="Proteomes" id="UP000053961">
    <property type="component" value="Unassembled WGS sequence"/>
</dbReference>
<feature type="domain" description="HMA" evidence="13">
    <location>
        <begin position="84"/>
        <end position="150"/>
    </location>
</feature>
<reference evidence="16 17" key="2">
    <citation type="journal article" date="2015" name="MBio">
        <title>Genome-Resolved Metagenomic Analysis Reveals Roles for Candidate Phyla and Other Microbial Community Members in Biogeochemical Transformations in Oil Reservoirs.</title>
        <authorList>
            <person name="Hu P."/>
            <person name="Tom L."/>
            <person name="Singh A."/>
            <person name="Thomas B.C."/>
            <person name="Baker B.J."/>
            <person name="Piceno Y.M."/>
            <person name="Andersen G.L."/>
            <person name="Banfield J.F."/>
        </authorList>
    </citation>
    <scope>NUCLEOTIDE SEQUENCE [LARGE SCALE GENOMIC DNA]</scope>
    <source>
        <strain evidence="14">57_489</strain>
    </source>
</reference>
<dbReference type="SFLD" id="SFLDS00003">
    <property type="entry name" value="Haloacid_Dehalogenase"/>
    <property type="match status" value="1"/>
</dbReference>
<feature type="transmembrane region" description="Helical" evidence="12">
    <location>
        <begin position="164"/>
        <end position="184"/>
    </location>
</feature>
<feature type="transmembrane region" description="Helical" evidence="12">
    <location>
        <begin position="223"/>
        <end position="251"/>
    </location>
</feature>
<evidence type="ECO:0000313" key="15">
    <source>
        <dbReference type="EMBL" id="KUK96957.1"/>
    </source>
</evidence>
<dbReference type="PRINTS" id="PR00941">
    <property type="entry name" value="CDATPASE"/>
</dbReference>
<evidence type="ECO:0000256" key="9">
    <source>
        <dbReference type="ARBA" id="ARBA00022967"/>
    </source>
</evidence>
<evidence type="ECO:0000256" key="11">
    <source>
        <dbReference type="ARBA" id="ARBA00023136"/>
    </source>
</evidence>
<keyword evidence="4" id="KW-0597">Phosphoprotein</keyword>
<dbReference type="EMBL" id="LGFT01000032">
    <property type="protein sequence ID" value="KUK44193.1"/>
    <property type="molecule type" value="Genomic_DNA"/>
</dbReference>
<feature type="transmembrane region" description="Helical" evidence="12">
    <location>
        <begin position="419"/>
        <end position="443"/>
    </location>
</feature>
<evidence type="ECO:0000313" key="17">
    <source>
        <dbReference type="Proteomes" id="UP000057043"/>
    </source>
</evidence>
<dbReference type="PROSITE" id="PS50846">
    <property type="entry name" value="HMA_2"/>
    <property type="match status" value="1"/>
</dbReference>
<dbReference type="FunFam" id="2.70.150.10:FF:000002">
    <property type="entry name" value="Copper-transporting ATPase 1, putative"/>
    <property type="match status" value="1"/>
</dbReference>
<evidence type="ECO:0000313" key="16">
    <source>
        <dbReference type="Proteomes" id="UP000053961"/>
    </source>
</evidence>
<dbReference type="NCBIfam" id="TIGR01511">
    <property type="entry name" value="ATPase-IB1_Cu"/>
    <property type="match status" value="1"/>
</dbReference>
<evidence type="ECO:0000256" key="7">
    <source>
        <dbReference type="ARBA" id="ARBA00022741"/>
    </source>
</evidence>
<evidence type="ECO:0000256" key="10">
    <source>
        <dbReference type="ARBA" id="ARBA00022989"/>
    </source>
</evidence>
<dbReference type="NCBIfam" id="TIGR01494">
    <property type="entry name" value="ATPase_P-type"/>
    <property type="match status" value="1"/>
</dbReference>
<evidence type="ECO:0000256" key="1">
    <source>
        <dbReference type="ARBA" id="ARBA00004651"/>
    </source>
</evidence>
<dbReference type="GO" id="GO:0019829">
    <property type="term" value="F:ATPase-coupled monoatomic cation transmembrane transporter activity"/>
    <property type="evidence" value="ECO:0007669"/>
    <property type="project" value="InterPro"/>
</dbReference>
<dbReference type="PROSITE" id="PS00154">
    <property type="entry name" value="ATPASE_E1_E2"/>
    <property type="match status" value="1"/>
</dbReference>
<dbReference type="SUPFAM" id="SSF81665">
    <property type="entry name" value="Calcium ATPase, transmembrane domain M"/>
    <property type="match status" value="1"/>
</dbReference>
<dbReference type="InterPro" id="IPR017969">
    <property type="entry name" value="Heavy-metal-associated_CS"/>
</dbReference>
<dbReference type="InterPro" id="IPR027256">
    <property type="entry name" value="P-typ_ATPase_IB"/>
</dbReference>